<reference evidence="3" key="1">
    <citation type="submission" date="2020-10" db="EMBL/GenBank/DDBJ databases">
        <title>Connecting structure to function with the recovery of over 1000 high-quality activated sludge metagenome-assembled genomes encoding full-length rRNA genes using long-read sequencing.</title>
        <authorList>
            <person name="Singleton C.M."/>
            <person name="Petriglieri F."/>
            <person name="Kristensen J.M."/>
            <person name="Kirkegaard R.H."/>
            <person name="Michaelsen T.Y."/>
            <person name="Andersen M.H."/>
            <person name="Karst S.M."/>
            <person name="Dueholm M.S."/>
            <person name="Nielsen P.H."/>
            <person name="Albertsen M."/>
        </authorList>
    </citation>
    <scope>NUCLEOTIDE SEQUENCE</scope>
    <source>
        <strain evidence="3">Bjer_18-Q3-R1-45_BAT3C.347</strain>
    </source>
</reference>
<dbReference type="PANTHER" id="PTHR31793:SF27">
    <property type="entry name" value="NOVEL THIOESTERASE SUPERFAMILY DOMAIN AND SAPOSIN A-TYPE DOMAIN CONTAINING PROTEIN (0610012H03RIK)"/>
    <property type="match status" value="1"/>
</dbReference>
<evidence type="ECO:0000256" key="2">
    <source>
        <dbReference type="ARBA" id="ARBA00022801"/>
    </source>
</evidence>
<dbReference type="AlphaFoldDB" id="A0A9D7E143"/>
<gene>
    <name evidence="3" type="ORF">IPH26_04475</name>
</gene>
<evidence type="ECO:0000313" key="4">
    <source>
        <dbReference type="Proteomes" id="UP000807785"/>
    </source>
</evidence>
<dbReference type="Gene3D" id="3.10.129.10">
    <property type="entry name" value="Hotdog Thioesterase"/>
    <property type="match status" value="1"/>
</dbReference>
<dbReference type="GO" id="GO:0047617">
    <property type="term" value="F:fatty acyl-CoA hydrolase activity"/>
    <property type="evidence" value="ECO:0007669"/>
    <property type="project" value="TreeGrafter"/>
</dbReference>
<dbReference type="SUPFAM" id="SSF54637">
    <property type="entry name" value="Thioesterase/thiol ester dehydrase-isomerase"/>
    <property type="match status" value="1"/>
</dbReference>
<organism evidence="3 4">
    <name type="scientific">Candidatus Methylophosphatis roskildensis</name>
    <dbReference type="NCBI Taxonomy" id="2899263"/>
    <lineage>
        <taxon>Bacteria</taxon>
        <taxon>Pseudomonadati</taxon>
        <taxon>Pseudomonadota</taxon>
        <taxon>Betaproteobacteria</taxon>
        <taxon>Nitrosomonadales</taxon>
        <taxon>Sterolibacteriaceae</taxon>
        <taxon>Candidatus Methylophosphatis</taxon>
    </lineage>
</organism>
<dbReference type="EMBL" id="JADJEV010000002">
    <property type="protein sequence ID" value="MBK6972229.1"/>
    <property type="molecule type" value="Genomic_DNA"/>
</dbReference>
<evidence type="ECO:0000256" key="1">
    <source>
        <dbReference type="ARBA" id="ARBA00005953"/>
    </source>
</evidence>
<proteinExistence type="inferred from homology"/>
<comment type="caution">
    <text evidence="3">The sequence shown here is derived from an EMBL/GenBank/DDBJ whole genome shotgun (WGS) entry which is preliminary data.</text>
</comment>
<protein>
    <submittedName>
        <fullName evidence="3">Acyl-CoA thioesterase</fullName>
    </submittedName>
</protein>
<dbReference type="Pfam" id="PF13279">
    <property type="entry name" value="4HBT_2"/>
    <property type="match status" value="1"/>
</dbReference>
<name>A0A9D7E143_9PROT</name>
<comment type="similarity">
    <text evidence="1">Belongs to the 4-hydroxybenzoyl-CoA thioesterase family.</text>
</comment>
<dbReference type="PANTHER" id="PTHR31793">
    <property type="entry name" value="4-HYDROXYBENZOYL-COA THIOESTERASE FAMILY MEMBER"/>
    <property type="match status" value="1"/>
</dbReference>
<accession>A0A9D7E143</accession>
<dbReference type="InterPro" id="IPR029069">
    <property type="entry name" value="HotDog_dom_sf"/>
</dbReference>
<dbReference type="Proteomes" id="UP000807785">
    <property type="component" value="Unassembled WGS sequence"/>
</dbReference>
<dbReference type="InterPro" id="IPR050563">
    <property type="entry name" value="4-hydroxybenzoyl-CoA_TE"/>
</dbReference>
<keyword evidence="2" id="KW-0378">Hydrolase</keyword>
<sequence length="150" mass="16915">MNVSATLPPVPHDRSAFHHFQQLQTRWMDNDMYGHVNNVVYYAWFDSVITEYLIRQGGLDIQASDAVALYAVETACRFHRSLAFPEIVDAGLRVGHLGNTSARFEVALFRQSEEKAAATGYFTLVFVDRAVNRPTSIPAPMRASLQRLLD</sequence>
<dbReference type="CDD" id="cd00586">
    <property type="entry name" value="4HBT"/>
    <property type="match status" value="1"/>
</dbReference>
<evidence type="ECO:0000313" key="3">
    <source>
        <dbReference type="EMBL" id="MBK6972229.1"/>
    </source>
</evidence>